<protein>
    <submittedName>
        <fullName evidence="9">ErfK/YbiS/YcfS/YnhG</fullName>
    </submittedName>
</protein>
<dbReference type="OrthoDB" id="3176960at2"/>
<dbReference type="Pfam" id="PF03734">
    <property type="entry name" value="YkuD"/>
    <property type="match status" value="1"/>
</dbReference>
<name>E4KPN1_9LACT</name>
<dbReference type="SUPFAM" id="SSF143985">
    <property type="entry name" value="L,D-transpeptidase pre-catalytic domain-like"/>
    <property type="match status" value="1"/>
</dbReference>
<dbReference type="UniPathway" id="UPA00219"/>
<dbReference type="Pfam" id="PF12229">
    <property type="entry name" value="PG_binding_4"/>
    <property type="match status" value="1"/>
</dbReference>
<dbReference type="GO" id="GO:0005576">
    <property type="term" value="C:extracellular region"/>
    <property type="evidence" value="ECO:0007669"/>
    <property type="project" value="TreeGrafter"/>
</dbReference>
<dbReference type="GO" id="GO:0071555">
    <property type="term" value="P:cell wall organization"/>
    <property type="evidence" value="ECO:0007669"/>
    <property type="project" value="UniProtKB-UniRule"/>
</dbReference>
<dbReference type="InterPro" id="IPR038054">
    <property type="entry name" value="LD_TPept-like_central_sf"/>
</dbReference>
<comment type="caution">
    <text evidence="9">The sequence shown here is derived from an EMBL/GenBank/DDBJ whole genome shotgun (WGS) entry which is preliminary data.</text>
</comment>
<gene>
    <name evidence="9" type="ORF">HMPREF9257_1519</name>
</gene>
<dbReference type="AlphaFoldDB" id="E4KPN1"/>
<dbReference type="PROSITE" id="PS52029">
    <property type="entry name" value="LD_TPASE"/>
    <property type="match status" value="1"/>
</dbReference>
<accession>E4KPN1</accession>
<dbReference type="RefSeq" id="WP_006418503.1">
    <property type="nucleotide sequence ID" value="NZ_AENN01000015.1"/>
</dbReference>
<dbReference type="PANTHER" id="PTHR30582">
    <property type="entry name" value="L,D-TRANSPEPTIDASE"/>
    <property type="match status" value="1"/>
</dbReference>
<dbReference type="GO" id="GO:0016740">
    <property type="term" value="F:transferase activity"/>
    <property type="evidence" value="ECO:0007669"/>
    <property type="project" value="UniProtKB-KW"/>
</dbReference>
<feature type="transmembrane region" description="Helical" evidence="7">
    <location>
        <begin position="7"/>
        <end position="26"/>
    </location>
</feature>
<organism evidence="9 10">
    <name type="scientific">Eremococcus coleocola ACS-139-V-Col8</name>
    <dbReference type="NCBI Taxonomy" id="908337"/>
    <lineage>
        <taxon>Bacteria</taxon>
        <taxon>Bacillati</taxon>
        <taxon>Bacillota</taxon>
        <taxon>Bacilli</taxon>
        <taxon>Lactobacillales</taxon>
        <taxon>Aerococcaceae</taxon>
        <taxon>Eremococcus</taxon>
    </lineage>
</organism>
<dbReference type="CDD" id="cd16913">
    <property type="entry name" value="YkuD_like"/>
    <property type="match status" value="1"/>
</dbReference>
<dbReference type="eggNOG" id="COG1376">
    <property type="taxonomic scope" value="Bacteria"/>
</dbReference>
<evidence type="ECO:0000259" key="8">
    <source>
        <dbReference type="PROSITE" id="PS52029"/>
    </source>
</evidence>
<keyword evidence="7" id="KW-1133">Transmembrane helix</keyword>
<dbReference type="InterPro" id="IPR005490">
    <property type="entry name" value="LD_TPept_cat_dom"/>
</dbReference>
<keyword evidence="7" id="KW-0812">Transmembrane</keyword>
<dbReference type="Gene3D" id="2.40.440.10">
    <property type="entry name" value="L,D-transpeptidase catalytic domain-like"/>
    <property type="match status" value="1"/>
</dbReference>
<dbReference type="SUPFAM" id="SSF141523">
    <property type="entry name" value="L,D-transpeptidase catalytic domain-like"/>
    <property type="match status" value="1"/>
</dbReference>
<keyword evidence="10" id="KW-1185">Reference proteome</keyword>
<feature type="active site" description="Nucleophile" evidence="6">
    <location>
        <position position="435"/>
    </location>
</feature>
<dbReference type="Gene3D" id="3.10.20.800">
    <property type="match status" value="1"/>
</dbReference>
<dbReference type="InterPro" id="IPR038063">
    <property type="entry name" value="Transpep_catalytic_dom"/>
</dbReference>
<dbReference type="Proteomes" id="UP000005990">
    <property type="component" value="Unassembled WGS sequence"/>
</dbReference>
<keyword evidence="2" id="KW-0808">Transferase</keyword>
<evidence type="ECO:0000256" key="5">
    <source>
        <dbReference type="ARBA" id="ARBA00023316"/>
    </source>
</evidence>
<evidence type="ECO:0000313" key="9">
    <source>
        <dbReference type="EMBL" id="EFR31300.1"/>
    </source>
</evidence>
<dbReference type="InterPro" id="IPR022029">
    <property type="entry name" value="YoaR-like_PG-bd"/>
</dbReference>
<evidence type="ECO:0000256" key="4">
    <source>
        <dbReference type="ARBA" id="ARBA00022984"/>
    </source>
</evidence>
<dbReference type="STRING" id="908337.HMPREF9257_1519"/>
<evidence type="ECO:0000256" key="6">
    <source>
        <dbReference type="PROSITE-ProRule" id="PRU01373"/>
    </source>
</evidence>
<evidence type="ECO:0000256" key="3">
    <source>
        <dbReference type="ARBA" id="ARBA00022960"/>
    </source>
</evidence>
<evidence type="ECO:0000313" key="10">
    <source>
        <dbReference type="Proteomes" id="UP000005990"/>
    </source>
</evidence>
<dbReference type="MEROPS" id="C82.001"/>
<feature type="domain" description="L,D-TPase catalytic" evidence="8">
    <location>
        <begin position="335"/>
        <end position="459"/>
    </location>
</feature>
<keyword evidence="7" id="KW-0472">Membrane</keyword>
<feature type="active site" description="Proton donor/acceptor" evidence="6">
    <location>
        <position position="414"/>
    </location>
</feature>
<dbReference type="GO" id="GO:0018104">
    <property type="term" value="P:peptidoglycan-protein cross-linking"/>
    <property type="evidence" value="ECO:0007669"/>
    <property type="project" value="TreeGrafter"/>
</dbReference>
<dbReference type="PANTHER" id="PTHR30582:SF33">
    <property type="entry name" value="EXPORTED PROTEIN"/>
    <property type="match status" value="1"/>
</dbReference>
<dbReference type="InterPro" id="IPR050979">
    <property type="entry name" value="LD-transpeptidase"/>
</dbReference>
<evidence type="ECO:0000256" key="1">
    <source>
        <dbReference type="ARBA" id="ARBA00004752"/>
    </source>
</evidence>
<keyword evidence="3 6" id="KW-0133">Cell shape</keyword>
<dbReference type="GO" id="GO:0071972">
    <property type="term" value="F:peptidoglycan L,D-transpeptidase activity"/>
    <property type="evidence" value="ECO:0007669"/>
    <property type="project" value="TreeGrafter"/>
</dbReference>
<proteinExistence type="predicted"/>
<reference evidence="9 10" key="1">
    <citation type="submission" date="2010-10" db="EMBL/GenBank/DDBJ databases">
        <authorList>
            <person name="Durkin A.S."/>
            <person name="Madupu R."/>
            <person name="Torralba M."/>
            <person name="Gillis M."/>
            <person name="Methe B."/>
            <person name="Sutton G."/>
            <person name="Nelson K.E."/>
        </authorList>
    </citation>
    <scope>NUCLEOTIDE SEQUENCE [LARGE SCALE GENOMIC DNA]</scope>
    <source>
        <strain evidence="9 10">ACS-139-V-Col8</strain>
    </source>
</reference>
<keyword evidence="5 6" id="KW-0961">Cell wall biogenesis/degradation</keyword>
<dbReference type="EMBL" id="AENN01000015">
    <property type="protein sequence ID" value="EFR31300.1"/>
    <property type="molecule type" value="Genomic_DNA"/>
</dbReference>
<keyword evidence="4 6" id="KW-0573">Peptidoglycan synthesis</keyword>
<sequence length="459" mass="51185">MKKFLKLVMGVFVLFGLIYCGGFFYFQDHFNFNSQYAGIDISNLTVKAASDKVEKQLLAKEYKLIEDGQTVKKIQLADLKPTFNLNKSIKQAFKQQDHANWMSEMLTDKVYADSLGQEVDLDVADLASDLNQSELKGNKRKPAIQAELAYDEAKGYYATEGQAGTEIQAEKLEEVLDQALTTKETDIKLEEAYDQPIAVEDNKKLQDKLTKIDKIANNEFSFELGGDTVETDKKKIESWMTLSDDDEIQLDREAIAAYLTELNEKYSTFNKYREFNSTNFGKVEVQPGILGWEIDVEAETEAIASALEAGESVPAEPVFYSTGGIAGAADDIGDTYVEVDLANQTMYLYYEGTLITETPIVSGKDGAETVPGANAVNEMLTDTNLVGYNQFYNVEYSTPVSYWIRFDDKAQGIHDAPWQSAFGGDVHTYAGSLGCINTPYDQVSLIYSYVDYGTPVIVF</sequence>
<evidence type="ECO:0000256" key="7">
    <source>
        <dbReference type="SAM" id="Phobius"/>
    </source>
</evidence>
<dbReference type="GO" id="GO:0008360">
    <property type="term" value="P:regulation of cell shape"/>
    <property type="evidence" value="ECO:0007669"/>
    <property type="project" value="UniProtKB-UniRule"/>
</dbReference>
<comment type="pathway">
    <text evidence="1 6">Cell wall biogenesis; peptidoglycan biosynthesis.</text>
</comment>
<evidence type="ECO:0000256" key="2">
    <source>
        <dbReference type="ARBA" id="ARBA00022679"/>
    </source>
</evidence>